<evidence type="ECO:0000313" key="1">
    <source>
        <dbReference type="EMBL" id="KAG5409794.1"/>
    </source>
</evidence>
<name>A0ABQ7NFZ4_BRACM</name>
<accession>A0ABQ7NFZ4</accession>
<reference evidence="1 2" key="1">
    <citation type="submission" date="2021-03" db="EMBL/GenBank/DDBJ databases">
        <authorList>
            <person name="King G.J."/>
            <person name="Bancroft I."/>
            <person name="Baten A."/>
            <person name="Bloomfield J."/>
            <person name="Borpatragohain P."/>
            <person name="He Z."/>
            <person name="Irish N."/>
            <person name="Irwin J."/>
            <person name="Liu K."/>
            <person name="Mauleon R.P."/>
            <person name="Moore J."/>
            <person name="Morris R."/>
            <person name="Ostergaard L."/>
            <person name="Wang B."/>
            <person name="Wells R."/>
        </authorList>
    </citation>
    <scope>NUCLEOTIDE SEQUENCE [LARGE SCALE GENOMIC DNA]</scope>
    <source>
        <strain evidence="1">R-o-18</strain>
        <tissue evidence="1">Leaf</tissue>
    </source>
</reference>
<keyword evidence="2" id="KW-1185">Reference proteome</keyword>
<dbReference type="Proteomes" id="UP000823674">
    <property type="component" value="Chromosome A02"/>
</dbReference>
<protein>
    <submittedName>
        <fullName evidence="1">Uncharacterized protein</fullName>
    </submittedName>
</protein>
<evidence type="ECO:0000313" key="2">
    <source>
        <dbReference type="Proteomes" id="UP000823674"/>
    </source>
</evidence>
<sequence>MMFPFSVLPISFQLRRRNLYASPLLYQRLMSPFSFVFSCLRHSYVVNLYPSIHRASLLPLELLHLELRTPFL</sequence>
<comment type="caution">
    <text evidence="1">The sequence shown here is derived from an EMBL/GenBank/DDBJ whole genome shotgun (WGS) entry which is preliminary data.</text>
</comment>
<dbReference type="EMBL" id="JADBGQ010000002">
    <property type="protein sequence ID" value="KAG5409794.1"/>
    <property type="molecule type" value="Genomic_DNA"/>
</dbReference>
<proteinExistence type="predicted"/>
<organism evidence="1 2">
    <name type="scientific">Brassica rapa subsp. trilocularis</name>
    <dbReference type="NCBI Taxonomy" id="1813537"/>
    <lineage>
        <taxon>Eukaryota</taxon>
        <taxon>Viridiplantae</taxon>
        <taxon>Streptophyta</taxon>
        <taxon>Embryophyta</taxon>
        <taxon>Tracheophyta</taxon>
        <taxon>Spermatophyta</taxon>
        <taxon>Magnoliopsida</taxon>
        <taxon>eudicotyledons</taxon>
        <taxon>Gunneridae</taxon>
        <taxon>Pentapetalae</taxon>
        <taxon>rosids</taxon>
        <taxon>malvids</taxon>
        <taxon>Brassicales</taxon>
        <taxon>Brassicaceae</taxon>
        <taxon>Brassiceae</taxon>
        <taxon>Brassica</taxon>
    </lineage>
</organism>
<gene>
    <name evidence="1" type="primary">A02g503470.1_BraROA</name>
    <name evidence="1" type="ORF">IGI04_006113</name>
</gene>